<sequence>MWLLLPLAGVALATRPAEAIPAFAAQTGQACTDCHVGGFGPELTPLGRAFKIGGYTQRGGEGWASYVPLSLMIQTSFTNTASDQNPPPQHYAPNNNFSLDQISGFIGGGIGEHTGGLMQFTWTDVDNTAHVDNMDLRPYTTTFNLGGKELRIGTTLNNAPTVQDPYNSTFVWGFPFIASAIAPTPVGNPILAGGFTGNAIGYTIYAWWNNALYLEGGAYSTFSPWLLARFGNDYGIGSTTSPAPYLRAAYEWQWGESAAWIGTIFMHADVDPPTGIPYQTTGALGTDHYTDYAFDAGYQLLNHGPHSVTVQGIFTHENQNLKGTAGLTGVASTGANLNQFRANVSYWYKNTYGFTVGWQKTWGPANAALYAVAGVPSANDKPDNNAVIIEADWVPFGKDSSLWAPFMNLKLGVQYTAYTQFNGGTSNYDGLGTRANDNNTLLLFAWLIF</sequence>
<dbReference type="Proteomes" id="UP000239724">
    <property type="component" value="Unassembled WGS sequence"/>
</dbReference>
<evidence type="ECO:0000313" key="2">
    <source>
        <dbReference type="EMBL" id="PPQ29154.1"/>
    </source>
</evidence>
<keyword evidence="3" id="KW-1185">Reference proteome</keyword>
<protein>
    <recommendedName>
        <fullName evidence="4">Cytochrome C</fullName>
    </recommendedName>
</protein>
<dbReference type="EMBL" id="NHRY01000232">
    <property type="protein sequence ID" value="PPQ29154.1"/>
    <property type="molecule type" value="Genomic_DNA"/>
</dbReference>
<evidence type="ECO:0008006" key="4">
    <source>
        <dbReference type="Google" id="ProtNLM"/>
    </source>
</evidence>
<reference evidence="2 3" key="1">
    <citation type="journal article" date="2018" name="Arch. Microbiol.">
        <title>New insights into the metabolic potential of the phototrophic purple bacterium Rhodopila globiformis DSM 161(T) from its draft genome sequence and evidence for a vanadium-dependent nitrogenase.</title>
        <authorList>
            <person name="Imhoff J.F."/>
            <person name="Rahn T."/>
            <person name="Kunzel S."/>
            <person name="Neulinger S.C."/>
        </authorList>
    </citation>
    <scope>NUCLEOTIDE SEQUENCE [LARGE SCALE GENOMIC DNA]</scope>
    <source>
        <strain evidence="2 3">DSM 161</strain>
    </source>
</reference>
<feature type="signal peptide" evidence="1">
    <location>
        <begin position="1"/>
        <end position="19"/>
    </location>
</feature>
<dbReference type="AlphaFoldDB" id="A0A2S6N3G0"/>
<proteinExistence type="predicted"/>
<keyword evidence="1" id="KW-0732">Signal</keyword>
<gene>
    <name evidence="2" type="ORF">CCS01_22440</name>
</gene>
<feature type="chain" id="PRO_5015496934" description="Cytochrome C" evidence="1">
    <location>
        <begin position="20"/>
        <end position="449"/>
    </location>
</feature>
<accession>A0A2S6N3G0</accession>
<name>A0A2S6N3G0_RHOGL</name>
<organism evidence="2 3">
    <name type="scientific">Rhodopila globiformis</name>
    <name type="common">Rhodopseudomonas globiformis</name>
    <dbReference type="NCBI Taxonomy" id="1071"/>
    <lineage>
        <taxon>Bacteria</taxon>
        <taxon>Pseudomonadati</taxon>
        <taxon>Pseudomonadota</taxon>
        <taxon>Alphaproteobacteria</taxon>
        <taxon>Acetobacterales</taxon>
        <taxon>Acetobacteraceae</taxon>
        <taxon>Rhodopila</taxon>
    </lineage>
</organism>
<evidence type="ECO:0000256" key="1">
    <source>
        <dbReference type="SAM" id="SignalP"/>
    </source>
</evidence>
<comment type="caution">
    <text evidence="2">The sequence shown here is derived from an EMBL/GenBank/DDBJ whole genome shotgun (WGS) entry which is preliminary data.</text>
</comment>
<evidence type="ECO:0000313" key="3">
    <source>
        <dbReference type="Proteomes" id="UP000239724"/>
    </source>
</evidence>